<dbReference type="EMBL" id="LUUJ01000101">
    <property type="protein sequence ID" value="OAI13375.1"/>
    <property type="molecule type" value="Genomic_DNA"/>
</dbReference>
<feature type="transmembrane region" description="Helical" evidence="1">
    <location>
        <begin position="12"/>
        <end position="32"/>
    </location>
</feature>
<feature type="transmembrane region" description="Helical" evidence="1">
    <location>
        <begin position="69"/>
        <end position="89"/>
    </location>
</feature>
<evidence type="ECO:0000256" key="1">
    <source>
        <dbReference type="SAM" id="Phobius"/>
    </source>
</evidence>
<feature type="transmembrane region" description="Helical" evidence="1">
    <location>
        <begin position="44"/>
        <end position="63"/>
    </location>
</feature>
<keyword evidence="1" id="KW-1133">Transmembrane helix</keyword>
<keyword evidence="1" id="KW-0812">Transmembrane</keyword>
<name>A0A177N687_9GAMM</name>
<dbReference type="AlphaFoldDB" id="A0A177N687"/>
<reference evidence="2 3" key="1">
    <citation type="submission" date="2016-03" db="EMBL/GenBank/DDBJ databases">
        <authorList>
            <person name="Ploux O."/>
        </authorList>
    </citation>
    <scope>NUCLEOTIDE SEQUENCE [LARGE SCALE GENOMIC DNA]</scope>
    <source>
        <strain evidence="2 3">R-45378</strain>
    </source>
</reference>
<accession>A0A177N687</accession>
<dbReference type="Proteomes" id="UP000077857">
    <property type="component" value="Unassembled WGS sequence"/>
</dbReference>
<evidence type="ECO:0000313" key="2">
    <source>
        <dbReference type="EMBL" id="OAI13375.1"/>
    </source>
</evidence>
<sequence>MIEPVALSDFFLSFFTAALIILLATLYAALFAWGKASGRRSLGIAAWLCYLVLLVCVAIFSYVNHFSGYWLALSLLMALGYGWMPRFIWRLCAATHQPDHHHPHQPGGHHD</sequence>
<comment type="caution">
    <text evidence="2">The sequence shown here is derived from an EMBL/GenBank/DDBJ whole genome shotgun (WGS) entry which is preliminary data.</text>
</comment>
<keyword evidence="1" id="KW-0472">Membrane</keyword>
<protein>
    <submittedName>
        <fullName evidence="2">Uncharacterized protein</fullName>
    </submittedName>
</protein>
<organism evidence="2 3">
    <name type="scientific">Methylomonas koyamae</name>
    <dbReference type="NCBI Taxonomy" id="702114"/>
    <lineage>
        <taxon>Bacteria</taxon>
        <taxon>Pseudomonadati</taxon>
        <taxon>Pseudomonadota</taxon>
        <taxon>Gammaproteobacteria</taxon>
        <taxon>Methylococcales</taxon>
        <taxon>Methylococcaceae</taxon>
        <taxon>Methylomonas</taxon>
    </lineage>
</organism>
<evidence type="ECO:0000313" key="3">
    <source>
        <dbReference type="Proteomes" id="UP000077857"/>
    </source>
</evidence>
<gene>
    <name evidence="2" type="ORF">A1507_17490</name>
</gene>
<proteinExistence type="predicted"/>